<keyword evidence="5" id="KW-0131">Cell cycle</keyword>
<dbReference type="GO" id="GO:0045930">
    <property type="term" value="P:negative regulation of mitotic cell cycle"/>
    <property type="evidence" value="ECO:0007669"/>
    <property type="project" value="TreeGrafter"/>
</dbReference>
<keyword evidence="9" id="KW-1185">Reference proteome</keyword>
<evidence type="ECO:0000256" key="6">
    <source>
        <dbReference type="SAM" id="MobiDB-lite"/>
    </source>
</evidence>
<dbReference type="GeneID" id="111840036"/>
<comment type="similarity">
    <text evidence="2">Belongs to the CDI family.</text>
</comment>
<dbReference type="InterPro" id="IPR003175">
    <property type="entry name" value="CDI_dom"/>
</dbReference>
<dbReference type="KEGG" id="pki:111840036"/>
<evidence type="ECO:0000256" key="5">
    <source>
        <dbReference type="ARBA" id="ARBA00023306"/>
    </source>
</evidence>
<dbReference type="PANTHER" id="PTHR10265:SF44">
    <property type="entry name" value="CYCLIN-DEPENDENT KINASE INHIBITOR 1C"/>
    <property type="match status" value="1"/>
</dbReference>
<organism evidence="8 9">
    <name type="scientific">Paramormyrops kingsleyae</name>
    <dbReference type="NCBI Taxonomy" id="1676925"/>
    <lineage>
        <taxon>Eukaryota</taxon>
        <taxon>Metazoa</taxon>
        <taxon>Chordata</taxon>
        <taxon>Craniata</taxon>
        <taxon>Vertebrata</taxon>
        <taxon>Euteleostomi</taxon>
        <taxon>Actinopterygii</taxon>
        <taxon>Neopterygii</taxon>
        <taxon>Teleostei</taxon>
        <taxon>Osteoglossocephala</taxon>
        <taxon>Osteoglossomorpha</taxon>
        <taxon>Osteoglossiformes</taxon>
        <taxon>Mormyridae</taxon>
        <taxon>Paramormyrops</taxon>
    </lineage>
</organism>
<name>A0A3B3SSK5_9TELE</name>
<evidence type="ECO:0000259" key="7">
    <source>
        <dbReference type="Pfam" id="PF02234"/>
    </source>
</evidence>
<evidence type="ECO:0000256" key="2">
    <source>
        <dbReference type="ARBA" id="ARBA00006726"/>
    </source>
</evidence>
<keyword evidence="4" id="KW-0539">Nucleus</keyword>
<accession>A0A3B3SSK5</accession>
<evidence type="ECO:0000313" key="9">
    <source>
        <dbReference type="Proteomes" id="UP000261540"/>
    </source>
</evidence>
<sequence length="217" mass="24777">MSNVQLSSTTLDRLVARRTFHLHARTSVCRNLFGPVDHDELNSEMKSKLRELSDRDKRRWNFNFETDTPLSGEYKWEEIPMNATPVFYRESQTGKAGNTVSVKGKEFLDVIQNNCASLDVLHSPVVDRLCSSEVTLPIPSEVNQENCSDKISSEKNKYKAVSFKRTLSAIMETRATARMTDYYAIKRRMTDVKPNGHSSPHSAQAIPVELTPRKRIR</sequence>
<dbReference type="PANTHER" id="PTHR10265">
    <property type="entry name" value="CYCLIN-DEPENDENT KINASE INHIBITOR 1"/>
    <property type="match status" value="1"/>
</dbReference>
<dbReference type="GeneTree" id="ENSGT00940000162677"/>
<evidence type="ECO:0000313" key="8">
    <source>
        <dbReference type="Ensembl" id="ENSPKIP00000033091.1"/>
    </source>
</evidence>
<reference evidence="8" key="2">
    <citation type="submission" date="2025-09" db="UniProtKB">
        <authorList>
            <consortium name="Ensembl"/>
        </authorList>
    </citation>
    <scope>IDENTIFICATION</scope>
</reference>
<evidence type="ECO:0000256" key="3">
    <source>
        <dbReference type="ARBA" id="ARBA00023013"/>
    </source>
</evidence>
<evidence type="ECO:0000256" key="4">
    <source>
        <dbReference type="ARBA" id="ARBA00023242"/>
    </source>
</evidence>
<protein>
    <submittedName>
        <fullName evidence="8">Cyclin dependent kinase inhibitor 1Ca</fullName>
    </submittedName>
</protein>
<feature type="domain" description="Cyclin-dependent kinase inhibitor" evidence="7">
    <location>
        <begin position="31"/>
        <end position="78"/>
    </location>
</feature>
<dbReference type="Proteomes" id="UP000261540">
    <property type="component" value="Unplaced"/>
</dbReference>
<dbReference type="RefSeq" id="XP_023660200.1">
    <property type="nucleotide sequence ID" value="XM_023804432.2"/>
</dbReference>
<reference evidence="8" key="1">
    <citation type="submission" date="2025-08" db="UniProtKB">
        <authorList>
            <consortium name="Ensembl"/>
        </authorList>
    </citation>
    <scope>IDENTIFICATION</scope>
</reference>
<dbReference type="STRING" id="1676925.ENSPKIP00000033091"/>
<dbReference type="Ensembl" id="ENSPKIT00000013974.1">
    <property type="protein sequence ID" value="ENSPKIP00000033091.1"/>
    <property type="gene ID" value="ENSPKIG00000012930.1"/>
</dbReference>
<feature type="region of interest" description="Disordered" evidence="6">
    <location>
        <begin position="191"/>
        <end position="217"/>
    </location>
</feature>
<comment type="subcellular location">
    <subcellularLocation>
        <location evidence="1">Nucleus</location>
    </subcellularLocation>
</comment>
<dbReference type="Pfam" id="PF02234">
    <property type="entry name" value="CDI"/>
    <property type="match status" value="1"/>
</dbReference>
<evidence type="ECO:0000256" key="1">
    <source>
        <dbReference type="ARBA" id="ARBA00004123"/>
    </source>
</evidence>
<dbReference type="AlphaFoldDB" id="A0A3B3SSK5"/>
<dbReference type="OrthoDB" id="6373236at2759"/>
<dbReference type="InterPro" id="IPR044898">
    <property type="entry name" value="CDI_dom_sf"/>
</dbReference>
<dbReference type="Gene3D" id="4.10.365.10">
    <property type="entry name" value="p27"/>
    <property type="match status" value="1"/>
</dbReference>
<proteinExistence type="inferred from homology"/>
<dbReference type="GO" id="GO:0005634">
    <property type="term" value="C:nucleus"/>
    <property type="evidence" value="ECO:0007669"/>
    <property type="project" value="UniProtKB-SubCell"/>
</dbReference>
<keyword evidence="3" id="KW-0649">Protein kinase inhibitor</keyword>
<dbReference type="GO" id="GO:0004861">
    <property type="term" value="F:cyclin-dependent protein serine/threonine kinase inhibitor activity"/>
    <property type="evidence" value="ECO:0007669"/>
    <property type="project" value="InterPro"/>
</dbReference>